<dbReference type="PANTHER" id="PTHR46157">
    <property type="entry name" value="K(+) EFFLUX ANTIPORTER 3, CHLOROPLASTIC"/>
    <property type="match status" value="1"/>
</dbReference>
<name>A0ABU1MFU5_9SPHN</name>
<feature type="transmembrane region" description="Helical" evidence="10">
    <location>
        <begin position="283"/>
        <end position="301"/>
    </location>
</feature>
<reference evidence="12 13" key="1">
    <citation type="submission" date="2023-07" db="EMBL/GenBank/DDBJ databases">
        <title>Sorghum-associated microbial communities from plants grown in Nebraska, USA.</title>
        <authorList>
            <person name="Schachtman D."/>
        </authorList>
    </citation>
    <scope>NUCLEOTIDE SEQUENCE [LARGE SCALE GENOMIC DNA]</scope>
    <source>
        <strain evidence="12 13">DS1027</strain>
    </source>
</reference>
<dbReference type="Pfam" id="PF00999">
    <property type="entry name" value="Na_H_Exchanger"/>
    <property type="match status" value="1"/>
</dbReference>
<dbReference type="PANTHER" id="PTHR46157:SF4">
    <property type="entry name" value="K(+) EFFLUX ANTIPORTER 3, CHLOROPLASTIC"/>
    <property type="match status" value="1"/>
</dbReference>
<organism evidence="12 13">
    <name type="scientific">Novosphingobium capsulatum</name>
    <dbReference type="NCBI Taxonomy" id="13688"/>
    <lineage>
        <taxon>Bacteria</taxon>
        <taxon>Pseudomonadati</taxon>
        <taxon>Pseudomonadota</taxon>
        <taxon>Alphaproteobacteria</taxon>
        <taxon>Sphingomonadales</taxon>
        <taxon>Sphingomonadaceae</taxon>
        <taxon>Novosphingobium</taxon>
    </lineage>
</organism>
<evidence type="ECO:0000313" key="13">
    <source>
        <dbReference type="Proteomes" id="UP001184150"/>
    </source>
</evidence>
<evidence type="ECO:0000313" key="12">
    <source>
        <dbReference type="EMBL" id="MDR6509208.1"/>
    </source>
</evidence>
<dbReference type="Proteomes" id="UP001184150">
    <property type="component" value="Unassembled WGS sequence"/>
</dbReference>
<feature type="transmembrane region" description="Helical" evidence="10">
    <location>
        <begin position="102"/>
        <end position="123"/>
    </location>
</feature>
<evidence type="ECO:0000256" key="4">
    <source>
        <dbReference type="ARBA" id="ARBA00022538"/>
    </source>
</evidence>
<evidence type="ECO:0000256" key="1">
    <source>
        <dbReference type="ARBA" id="ARBA00004141"/>
    </source>
</evidence>
<keyword evidence="13" id="KW-1185">Reference proteome</keyword>
<dbReference type="RefSeq" id="WP_062781711.1">
    <property type="nucleotide sequence ID" value="NZ_CP140000.1"/>
</dbReference>
<comment type="subcellular location">
    <subcellularLocation>
        <location evidence="1">Membrane</location>
        <topology evidence="1">Multi-pass membrane protein</topology>
    </subcellularLocation>
</comment>
<dbReference type="InterPro" id="IPR003148">
    <property type="entry name" value="RCK_N"/>
</dbReference>
<keyword evidence="5 10" id="KW-0812">Transmembrane</keyword>
<sequence>MAGQLLPTSALSDALVILGAAGIVIPAFARFRITPIIGFILVGLLVGPYGLGSLAQQMPWLHYITISNPHAIEPFAEFGIILLLFEIGLELSFNRLWSMRRLVFGLGAMELIGSALLVGLGLMLLGQPVAGALGLGLALALSSTALVLPISGTQGPVGRAALSMLLFEDIALVPIIFLLGAMAPVAAANAPSLVETLWKGGAVIVALLVFGRFGLPPLFAQAAKTKSPELFLAASLLVVIVAALATGAAGLSPIMGALLAGLLIAETEYHGEVEAITKPFKGLALGVFLITVGMGIDLRVLAANFGPLALGVLGVVVAKAVVTGLLLLFWGKERSTAIETGILMSSPSETTLIVLGTAAQAQLIQPATAQFWQIVTAIGLTITPLLAKVGQLGAGRVRNRARADEVAVEEPEGRRTVILGFGRVGRLIGEMLAEHGRPYLALDAEPAVVRAARAAGLPVLFGNIDSAAVIDRLNLADASAVIVTMDEPVLALRIVRKLRTLAPEVPIIVRARDPGHAAQLYRAGASHAVPETLESSLQLSEAVLVDLGVPMGPVIASIHEKRDQFRQQIMAEGELAAPPRLKASRLRER</sequence>
<feature type="transmembrane region" description="Helical" evidence="10">
    <location>
        <begin position="75"/>
        <end position="93"/>
    </location>
</feature>
<feature type="transmembrane region" description="Helical" evidence="10">
    <location>
        <begin position="6"/>
        <end position="29"/>
    </location>
</feature>
<evidence type="ECO:0000256" key="2">
    <source>
        <dbReference type="ARBA" id="ARBA00022448"/>
    </source>
</evidence>
<evidence type="ECO:0000256" key="5">
    <source>
        <dbReference type="ARBA" id="ARBA00022692"/>
    </source>
</evidence>
<keyword evidence="2" id="KW-0813">Transport</keyword>
<protein>
    <submittedName>
        <fullName evidence="12">CPA2 family monovalent cation:H+ antiporter-2</fullName>
    </submittedName>
</protein>
<evidence type="ECO:0000256" key="6">
    <source>
        <dbReference type="ARBA" id="ARBA00022958"/>
    </source>
</evidence>
<evidence type="ECO:0000256" key="8">
    <source>
        <dbReference type="ARBA" id="ARBA00023065"/>
    </source>
</evidence>
<feature type="transmembrane region" description="Helical" evidence="10">
    <location>
        <begin position="129"/>
        <end position="148"/>
    </location>
</feature>
<keyword evidence="3" id="KW-0050">Antiport</keyword>
<evidence type="ECO:0000256" key="10">
    <source>
        <dbReference type="SAM" id="Phobius"/>
    </source>
</evidence>
<dbReference type="Pfam" id="PF02254">
    <property type="entry name" value="TrkA_N"/>
    <property type="match status" value="1"/>
</dbReference>
<feature type="transmembrane region" description="Helical" evidence="10">
    <location>
        <begin position="197"/>
        <end position="218"/>
    </location>
</feature>
<dbReference type="Gene3D" id="1.20.1530.20">
    <property type="match status" value="1"/>
</dbReference>
<feature type="domain" description="RCK N-terminal" evidence="11">
    <location>
        <begin position="413"/>
        <end position="530"/>
    </location>
</feature>
<dbReference type="InterPro" id="IPR006153">
    <property type="entry name" value="Cation/H_exchanger_TM"/>
</dbReference>
<proteinExistence type="predicted"/>
<evidence type="ECO:0000259" key="11">
    <source>
        <dbReference type="PROSITE" id="PS51201"/>
    </source>
</evidence>
<evidence type="ECO:0000256" key="3">
    <source>
        <dbReference type="ARBA" id="ARBA00022449"/>
    </source>
</evidence>
<comment type="caution">
    <text evidence="12">The sequence shown here is derived from an EMBL/GenBank/DDBJ whole genome shotgun (WGS) entry which is preliminary data.</text>
</comment>
<dbReference type="InterPro" id="IPR038770">
    <property type="entry name" value="Na+/solute_symporter_sf"/>
</dbReference>
<dbReference type="PROSITE" id="PS51201">
    <property type="entry name" value="RCK_N"/>
    <property type="match status" value="1"/>
</dbReference>
<gene>
    <name evidence="12" type="ORF">J2792_000048</name>
</gene>
<feature type="transmembrane region" description="Helical" evidence="10">
    <location>
        <begin position="36"/>
        <end position="55"/>
    </location>
</feature>
<dbReference type="InterPro" id="IPR036291">
    <property type="entry name" value="NAD(P)-bd_dom_sf"/>
</dbReference>
<feature type="transmembrane region" description="Helical" evidence="10">
    <location>
        <begin position="308"/>
        <end position="330"/>
    </location>
</feature>
<evidence type="ECO:0000256" key="7">
    <source>
        <dbReference type="ARBA" id="ARBA00022989"/>
    </source>
</evidence>
<keyword evidence="6" id="KW-0630">Potassium</keyword>
<evidence type="ECO:0000256" key="9">
    <source>
        <dbReference type="ARBA" id="ARBA00023136"/>
    </source>
</evidence>
<keyword evidence="9 10" id="KW-0472">Membrane</keyword>
<dbReference type="Gene3D" id="3.40.50.720">
    <property type="entry name" value="NAD(P)-binding Rossmann-like Domain"/>
    <property type="match status" value="1"/>
</dbReference>
<feature type="transmembrane region" description="Helical" evidence="10">
    <location>
        <begin position="230"/>
        <end position="263"/>
    </location>
</feature>
<keyword evidence="8" id="KW-0406">Ion transport</keyword>
<feature type="transmembrane region" description="Helical" evidence="10">
    <location>
        <begin position="160"/>
        <end position="185"/>
    </location>
</feature>
<keyword evidence="4" id="KW-0633">Potassium transport</keyword>
<accession>A0ABU1MFU5</accession>
<dbReference type="EMBL" id="JAVDRD010000001">
    <property type="protein sequence ID" value="MDR6509208.1"/>
    <property type="molecule type" value="Genomic_DNA"/>
</dbReference>
<keyword evidence="7 10" id="KW-1133">Transmembrane helix</keyword>
<dbReference type="SUPFAM" id="SSF51735">
    <property type="entry name" value="NAD(P)-binding Rossmann-fold domains"/>
    <property type="match status" value="1"/>
</dbReference>